<keyword evidence="2" id="KW-0378">Hydrolase</keyword>
<sequence>MNSPAFPTEPTAALMLDGPAGKLETIVEAAEAPVRNAVAIVCHPLPTDGGTMHNKVVTMAARALRESGIATVRFNFRGTGESSGSFDHGRGEADDLRAVAAWVRRERPGAKLWLAGFSFGSYITLKCAPELHPAMLISIAPPAAGRNWDFSTIAAPECPWLVIQGEADEIVDPQAVYAWLDSLKDLRQPPELVKMPDTSHFFHRRLMDLRGAIKNGVKPYLPPEIAQDA</sequence>
<evidence type="ECO:0000313" key="3">
    <source>
        <dbReference type="Proteomes" id="UP001501083"/>
    </source>
</evidence>
<protein>
    <submittedName>
        <fullName evidence="2">Alpha/beta hydrolase</fullName>
    </submittedName>
</protein>
<keyword evidence="3" id="KW-1185">Reference proteome</keyword>
<dbReference type="PANTHER" id="PTHR42103:SF2">
    <property type="entry name" value="AB HYDROLASE-1 DOMAIN-CONTAINING PROTEIN"/>
    <property type="match status" value="1"/>
</dbReference>
<dbReference type="GO" id="GO:0016787">
    <property type="term" value="F:hydrolase activity"/>
    <property type="evidence" value="ECO:0007669"/>
    <property type="project" value="UniProtKB-KW"/>
</dbReference>
<comment type="caution">
    <text evidence="2">The sequence shown here is derived from an EMBL/GenBank/DDBJ whole genome shotgun (WGS) entry which is preliminary data.</text>
</comment>
<reference evidence="3" key="1">
    <citation type="journal article" date="2019" name="Int. J. Syst. Evol. Microbiol.">
        <title>The Global Catalogue of Microorganisms (GCM) 10K type strain sequencing project: providing services to taxonomists for standard genome sequencing and annotation.</title>
        <authorList>
            <consortium name="The Broad Institute Genomics Platform"/>
            <consortium name="The Broad Institute Genome Sequencing Center for Infectious Disease"/>
            <person name="Wu L."/>
            <person name="Ma J."/>
        </authorList>
    </citation>
    <scope>NUCLEOTIDE SEQUENCE [LARGE SCALE GENOMIC DNA]</scope>
    <source>
        <strain evidence="3">JCM 19212</strain>
    </source>
</reference>
<dbReference type="PANTHER" id="PTHR42103">
    <property type="entry name" value="ALPHA/BETA-HYDROLASES SUPERFAMILY PROTEIN"/>
    <property type="match status" value="1"/>
</dbReference>
<evidence type="ECO:0000259" key="1">
    <source>
        <dbReference type="Pfam" id="PF12146"/>
    </source>
</evidence>
<dbReference type="Pfam" id="PF12146">
    <property type="entry name" value="Hydrolase_4"/>
    <property type="match status" value="1"/>
</dbReference>
<dbReference type="RefSeq" id="WP_158983225.1">
    <property type="nucleotide sequence ID" value="NZ_BAABKY010000001.1"/>
</dbReference>
<proteinExistence type="predicted"/>
<dbReference type="InterPro" id="IPR029058">
    <property type="entry name" value="AB_hydrolase_fold"/>
</dbReference>
<accession>A0ABP9L157</accession>
<dbReference type="InterPro" id="IPR022742">
    <property type="entry name" value="Hydrolase_4"/>
</dbReference>
<evidence type="ECO:0000313" key="2">
    <source>
        <dbReference type="EMBL" id="GAA5067637.1"/>
    </source>
</evidence>
<name>A0ABP9L157_9GAMM</name>
<gene>
    <name evidence="2" type="ORF">GCM10025759_02530</name>
</gene>
<feature type="domain" description="Serine aminopeptidase S33" evidence="1">
    <location>
        <begin position="49"/>
        <end position="142"/>
    </location>
</feature>
<dbReference type="SUPFAM" id="SSF53474">
    <property type="entry name" value="alpha/beta-Hydrolases"/>
    <property type="match status" value="1"/>
</dbReference>
<dbReference type="EMBL" id="BAABKY010000001">
    <property type="protein sequence ID" value="GAA5067637.1"/>
    <property type="molecule type" value="Genomic_DNA"/>
</dbReference>
<dbReference type="Proteomes" id="UP001501083">
    <property type="component" value="Unassembled WGS sequence"/>
</dbReference>
<dbReference type="Gene3D" id="3.40.50.1820">
    <property type="entry name" value="alpha/beta hydrolase"/>
    <property type="match status" value="1"/>
</dbReference>
<organism evidence="2 3">
    <name type="scientific">Lysobacter panacisoli</name>
    <dbReference type="NCBI Taxonomy" id="1255263"/>
    <lineage>
        <taxon>Bacteria</taxon>
        <taxon>Pseudomonadati</taxon>
        <taxon>Pseudomonadota</taxon>
        <taxon>Gammaproteobacteria</taxon>
        <taxon>Lysobacterales</taxon>
        <taxon>Lysobacteraceae</taxon>
        <taxon>Lysobacter</taxon>
    </lineage>
</organism>